<dbReference type="EMBL" id="AK127732">
    <property type="protein sequence ID" value="BAC87107.1"/>
    <property type="molecule type" value="mRNA"/>
</dbReference>
<evidence type="ECO:0000256" key="1">
    <source>
        <dbReference type="SAM" id="MobiDB-lite"/>
    </source>
</evidence>
<dbReference type="AlphaFoldDB" id="Q6ZS48"/>
<accession>Q6ZS48</accession>
<reference evidence="2" key="1">
    <citation type="submission" date="2003-07" db="EMBL/GenBank/DDBJ databases">
        <title>NEDO human cDNA sequencing project.</title>
        <authorList>
            <person name="Tanigami A."/>
            <person name="Fujiwara T."/>
            <person name="Shibahara T."/>
            <person name="Goto Y."/>
            <person name="Hirao M."/>
            <person name="Shimizu F."/>
            <person name="Wakebe H."/>
            <person name="Ono T."/>
            <person name="Hishigaki H."/>
            <person name="Watanabe T."/>
            <person name="Ozaki K."/>
            <person name="Sugiyama T."/>
            <person name="Irie R."/>
            <person name="Otsuki T."/>
            <person name="Sato H."/>
            <person name="Wakamatsu A."/>
            <person name="Ishii S."/>
            <person name="Yamamoto J."/>
            <person name="Isono Y."/>
            <person name="Kawai-Hio Y."/>
            <person name="Saito K."/>
            <person name="Nishikawa T."/>
            <person name="Kimura K."/>
            <person name="Yamashita H."/>
            <person name="Matsuo K."/>
            <person name="Nakamura Y."/>
            <person name="Sekine M."/>
            <person name="Kikuchi H."/>
            <person name="Kanda K."/>
            <person name="Wagatsuma M."/>
            <person name="Murakawa K."/>
            <person name="Kanehori K."/>
            <person name="Takahashi-Fujii A."/>
            <person name="Oshima A."/>
            <person name="Sugiyama A."/>
            <person name="Kawakami B."/>
            <person name="Suzuki Y."/>
            <person name="Sugano S."/>
            <person name="Nagahari K."/>
            <person name="Masuho Y."/>
            <person name="Nagai K."/>
            <person name="Isogai T."/>
        </authorList>
    </citation>
    <scope>NUCLEOTIDE SEQUENCE</scope>
</reference>
<evidence type="ECO:0000313" key="2">
    <source>
        <dbReference type="EMBL" id="BAC87107.1"/>
    </source>
</evidence>
<proteinExistence type="evidence at transcript level"/>
<feature type="region of interest" description="Disordered" evidence="1">
    <location>
        <begin position="50"/>
        <end position="71"/>
    </location>
</feature>
<protein>
    <submittedName>
        <fullName evidence="2">cDNA FLJ45832 fis, clone NT2RP8007503</fullName>
    </submittedName>
</protein>
<sequence>MAARLLGRVNPANTVRAGLRLGCCAAFPGLRLGFPHPVWRFATPGIWRRSRRPRGEVRPEPQNPDTHGLPRRAPAFLSLGDWFLRQPWNHCDGKSHSRLAQEHWLGGLALRSWQSGCVPFK</sequence>
<name>Q6ZS48_HUMAN</name>
<organism evidence="2">
    <name type="scientific">Homo sapiens</name>
    <name type="common">Human</name>
    <dbReference type="NCBI Taxonomy" id="9606"/>
    <lineage>
        <taxon>Eukaryota</taxon>
        <taxon>Metazoa</taxon>
        <taxon>Chordata</taxon>
        <taxon>Craniata</taxon>
        <taxon>Vertebrata</taxon>
        <taxon>Euteleostomi</taxon>
        <taxon>Mammalia</taxon>
        <taxon>Eutheria</taxon>
        <taxon>Euarchontoglires</taxon>
        <taxon>Primates</taxon>
        <taxon>Haplorrhini</taxon>
        <taxon>Catarrhini</taxon>
        <taxon>Hominidae</taxon>
        <taxon>Homo</taxon>
    </lineage>
</organism>